<dbReference type="KEGG" id="cfm:BJL90_14150"/>
<keyword evidence="3" id="KW-1185">Reference proteome</keyword>
<evidence type="ECO:0000313" key="1">
    <source>
        <dbReference type="EMBL" id="AOY76894.1"/>
    </source>
</evidence>
<name>A0AAC9WG31_9CLOT</name>
<protein>
    <submittedName>
        <fullName evidence="2">Uncharacterized protein</fullName>
    </submittedName>
</protein>
<accession>A0AAC9WG31</accession>
<dbReference type="RefSeq" id="WP_070969291.1">
    <property type="nucleotide sequence ID" value="NZ_CP017603.1"/>
</dbReference>
<reference evidence="1 3" key="1">
    <citation type="submission" date="2016-10" db="EMBL/GenBank/DDBJ databases">
        <title>Complete Genome Sequence of Acetogen Clostridium formicoaceticum ATCC 27076.</title>
        <authorList>
            <person name="Bao T."/>
            <person name="Cheng C."/>
            <person name="Zhao J."/>
            <person name="Yang S.-T."/>
            <person name="Wang J."/>
            <person name="Wang M."/>
        </authorList>
    </citation>
    <scope>NUCLEOTIDE SEQUENCE [LARGE SCALE GENOMIC DNA]</scope>
    <source>
        <strain evidence="1 3">ATCC 27076</strain>
    </source>
</reference>
<dbReference type="AlphaFoldDB" id="A0AAC9WG31"/>
<evidence type="ECO:0000313" key="3">
    <source>
        <dbReference type="Proteomes" id="UP000177894"/>
    </source>
</evidence>
<gene>
    <name evidence="1" type="ORF">BJL90_14150</name>
    <name evidence="2" type="ORF">CLFO_17740</name>
</gene>
<evidence type="ECO:0000313" key="2">
    <source>
        <dbReference type="EMBL" id="ARE87374.1"/>
    </source>
</evidence>
<reference evidence="2 4" key="2">
    <citation type="submission" date="2017-03" db="EMBL/GenBank/DDBJ databases">
        <title>Complete sequence of Clostridium formicaceticum DSM 92.</title>
        <authorList>
            <person name="Poehlein A."/>
            <person name="Karl M."/>
            <person name="Bengelsdorf F.R."/>
            <person name="Duerre P."/>
            <person name="Daniel R."/>
        </authorList>
    </citation>
    <scope>NUCLEOTIDE SEQUENCE [LARGE SCALE GENOMIC DNA]</scope>
    <source>
        <strain evidence="2 4">DSM 92</strain>
    </source>
</reference>
<dbReference type="Proteomes" id="UP000177894">
    <property type="component" value="Chromosome"/>
</dbReference>
<dbReference type="EMBL" id="CP017603">
    <property type="protein sequence ID" value="AOY76894.1"/>
    <property type="molecule type" value="Genomic_DNA"/>
</dbReference>
<sequence>MKRQELLEKLLKKELEGLRKVCFKYQRRPFLRNKVMIVEGDLRDLNAHGLYEQVDVKDKIRYTHKITIDSRVIDELVNYKYNKWDAYAGINKSYYKQKLRQVIRHELTHGMVAEYYQTFSDILGTNCDASPIFLSMLHFCKGISHHQCTRSFRKSKIFEDIKDIKEFSKLDRYLTELIFKYQDIAEDLKMIKLNDKDIVNNTFAFSPRNAGLEAAHAWTDNIVANVEGRVKELVNQSSCFYIGCNITPDMIKNLIDRKVRYGQFEEQKQGYYLVAEGKAVEVDRIEYYKFKSKIA</sequence>
<dbReference type="Proteomes" id="UP000192478">
    <property type="component" value="Chromosome"/>
</dbReference>
<organism evidence="2 4">
    <name type="scientific">Clostridium formicaceticum</name>
    <dbReference type="NCBI Taxonomy" id="1497"/>
    <lineage>
        <taxon>Bacteria</taxon>
        <taxon>Bacillati</taxon>
        <taxon>Bacillota</taxon>
        <taxon>Clostridia</taxon>
        <taxon>Eubacteriales</taxon>
        <taxon>Clostridiaceae</taxon>
        <taxon>Clostridium</taxon>
    </lineage>
</organism>
<proteinExistence type="predicted"/>
<evidence type="ECO:0000313" key="4">
    <source>
        <dbReference type="Proteomes" id="UP000192478"/>
    </source>
</evidence>
<dbReference type="EMBL" id="CP020559">
    <property type="protein sequence ID" value="ARE87374.1"/>
    <property type="molecule type" value="Genomic_DNA"/>
</dbReference>